<name>A0A6A3CWZ8_HIBSY</name>
<evidence type="ECO:0000313" key="3">
    <source>
        <dbReference type="EMBL" id="KAE8731838.1"/>
    </source>
</evidence>
<dbReference type="AlphaFoldDB" id="A0A6A3CWZ8"/>
<keyword evidence="4" id="KW-1185">Reference proteome</keyword>
<dbReference type="PANTHER" id="PTHR47481:SF9">
    <property type="entry name" value="RETROTRANSPOSON GAG DOMAIN-CONTAINING PROTEIN"/>
    <property type="match status" value="1"/>
</dbReference>
<dbReference type="Pfam" id="PF22936">
    <property type="entry name" value="Pol_BBD"/>
    <property type="match status" value="1"/>
</dbReference>
<feature type="domain" description="Retrovirus-related Pol polyprotein from transposon TNT 1-94-like beta-barrel" evidence="2">
    <location>
        <begin position="208"/>
        <end position="286"/>
    </location>
</feature>
<evidence type="ECO:0000313" key="4">
    <source>
        <dbReference type="Proteomes" id="UP000436088"/>
    </source>
</evidence>
<feature type="compositionally biased region" description="Polar residues" evidence="1">
    <location>
        <begin position="121"/>
        <end position="131"/>
    </location>
</feature>
<comment type="caution">
    <text evidence="3">The sequence shown here is derived from an EMBL/GenBank/DDBJ whole genome shotgun (WGS) entry which is preliminary data.</text>
</comment>
<protein>
    <recommendedName>
        <fullName evidence="2">Retrovirus-related Pol polyprotein from transposon TNT 1-94-like beta-barrel domain-containing protein</fullName>
    </recommendedName>
</protein>
<dbReference type="Pfam" id="PF14223">
    <property type="entry name" value="Retrotran_gag_2"/>
    <property type="match status" value="1"/>
</dbReference>
<organism evidence="3 4">
    <name type="scientific">Hibiscus syriacus</name>
    <name type="common">Rose of Sharon</name>
    <dbReference type="NCBI Taxonomy" id="106335"/>
    <lineage>
        <taxon>Eukaryota</taxon>
        <taxon>Viridiplantae</taxon>
        <taxon>Streptophyta</taxon>
        <taxon>Embryophyta</taxon>
        <taxon>Tracheophyta</taxon>
        <taxon>Spermatophyta</taxon>
        <taxon>Magnoliopsida</taxon>
        <taxon>eudicotyledons</taxon>
        <taxon>Gunneridae</taxon>
        <taxon>Pentapetalae</taxon>
        <taxon>rosids</taxon>
        <taxon>malvids</taxon>
        <taxon>Malvales</taxon>
        <taxon>Malvaceae</taxon>
        <taxon>Malvoideae</taxon>
        <taxon>Hibiscus</taxon>
    </lineage>
</organism>
<dbReference type="InterPro" id="IPR054722">
    <property type="entry name" value="PolX-like_BBD"/>
</dbReference>
<evidence type="ECO:0000259" key="2">
    <source>
        <dbReference type="Pfam" id="PF22936"/>
    </source>
</evidence>
<proteinExistence type="predicted"/>
<evidence type="ECO:0000256" key="1">
    <source>
        <dbReference type="SAM" id="MobiDB-lite"/>
    </source>
</evidence>
<dbReference type="Proteomes" id="UP000436088">
    <property type="component" value="Unassembled WGS sequence"/>
</dbReference>
<sequence>MRGMEKLNHMYASRSRMRAMQLKEEINLIQKGNRSIPEYLHAVKALAYEIALIDHPISDDDLALYILNGLGSDFREIATPIRAREKSLTLEELHDLLVGHDNYLRRLESATQHLVVSANYTNRKQTSGNPSQKHHDKHSGFSRNQGQNKDNRPNTKYIGQPNSNQKRYLPKCQLCDQIGHTTKFCPQLNSNVVTANCTSASHVTENKWLMDSTASHNITGDLNNLSIHSEYDGTDEVVLGDGSGLVVAHIRSLTLKSPQKTFILNDTLYVPSLSKNLIFVHHFTSQNNVLVEFHPSHFLVKDKSTGVTLLRGACENGVYIFPETLAVSPKVANVHERTSLVGWHKCLGHLSSKIVHNVVRNFSLPVTTNKESFYVLPAPSIKLINNPLLLIVY</sequence>
<dbReference type="EMBL" id="VEPZ02000181">
    <property type="protein sequence ID" value="KAE8731838.1"/>
    <property type="molecule type" value="Genomic_DNA"/>
</dbReference>
<reference evidence="3" key="1">
    <citation type="submission" date="2019-09" db="EMBL/GenBank/DDBJ databases">
        <title>Draft genome information of white flower Hibiscus syriacus.</title>
        <authorList>
            <person name="Kim Y.-M."/>
        </authorList>
    </citation>
    <scope>NUCLEOTIDE SEQUENCE [LARGE SCALE GENOMIC DNA]</scope>
    <source>
        <strain evidence="3">YM2019G1</strain>
    </source>
</reference>
<dbReference type="PANTHER" id="PTHR47481">
    <property type="match status" value="1"/>
</dbReference>
<accession>A0A6A3CWZ8</accession>
<feature type="region of interest" description="Disordered" evidence="1">
    <location>
        <begin position="121"/>
        <end position="164"/>
    </location>
</feature>
<gene>
    <name evidence="3" type="ORF">F3Y22_tig00002511pilonHSYRG00364</name>
</gene>